<evidence type="ECO:0000313" key="1">
    <source>
        <dbReference type="EMBL" id="MCW8108273.1"/>
    </source>
</evidence>
<proteinExistence type="predicted"/>
<name>A0ABT3P683_9ALTE</name>
<accession>A0ABT3P683</accession>
<protein>
    <submittedName>
        <fullName evidence="1">Uncharacterized protein</fullName>
    </submittedName>
</protein>
<evidence type="ECO:0000313" key="2">
    <source>
        <dbReference type="Proteomes" id="UP001142810"/>
    </source>
</evidence>
<sequence>MIAANQDASAQRASDFVSQSVAYRYHGNILASQSLQARQAAAEPIQQSFDAGLARGEASYPAGVNNRQVSGLSSSEIAGSVYAQAGYERSIWADGIASGQSLSTDIGDFGQSARSAYNDYIELSRQDSFNARNFGIGALPGIAASSVDDLLIGGAGAIGTGTTSSLGTYTLQSPSGNALAVIARGNQVGGPVITSSIVQNSASERLRLAATGGLLLDAAKRSGAIGAVVSPISTTINASINGDPILAVDGQSSFLGFDSKFATNLGLDFGKGVTSAITGGLVGAAAGSVFPGLGTIGGFAVGFITAIGTSEAIEYQIKDYRPK</sequence>
<dbReference type="EMBL" id="JAPFRD010000009">
    <property type="protein sequence ID" value="MCW8108273.1"/>
    <property type="molecule type" value="Genomic_DNA"/>
</dbReference>
<keyword evidence="2" id="KW-1185">Reference proteome</keyword>
<dbReference type="Proteomes" id="UP001142810">
    <property type="component" value="Unassembled WGS sequence"/>
</dbReference>
<organism evidence="1 2">
    <name type="scientific">Alteromonas aquimaris</name>
    <dbReference type="NCBI Taxonomy" id="2998417"/>
    <lineage>
        <taxon>Bacteria</taxon>
        <taxon>Pseudomonadati</taxon>
        <taxon>Pseudomonadota</taxon>
        <taxon>Gammaproteobacteria</taxon>
        <taxon>Alteromonadales</taxon>
        <taxon>Alteromonadaceae</taxon>
        <taxon>Alteromonas/Salinimonas group</taxon>
        <taxon>Alteromonas</taxon>
    </lineage>
</organism>
<gene>
    <name evidence="1" type="ORF">OPS25_07175</name>
</gene>
<reference evidence="1" key="1">
    <citation type="submission" date="2022-11" db="EMBL/GenBank/DDBJ databases">
        <title>Alteromonas sp. nov., isolated from sea water of the Qingdao.</title>
        <authorList>
            <person name="Wang Q."/>
        </authorList>
    </citation>
    <scope>NUCLEOTIDE SEQUENCE</scope>
    <source>
        <strain evidence="1">ASW11-7</strain>
    </source>
</reference>
<comment type="caution">
    <text evidence="1">The sequence shown here is derived from an EMBL/GenBank/DDBJ whole genome shotgun (WGS) entry which is preliminary data.</text>
</comment>
<dbReference type="RefSeq" id="WP_265616972.1">
    <property type="nucleotide sequence ID" value="NZ_JAPFRD010000009.1"/>
</dbReference>